<dbReference type="Proteomes" id="UP000277671">
    <property type="component" value="Unassembled WGS sequence"/>
</dbReference>
<evidence type="ECO:0000313" key="1">
    <source>
        <dbReference type="EMBL" id="RKR92720.1"/>
    </source>
</evidence>
<dbReference type="RefSeq" id="WP_121160673.1">
    <property type="nucleotide sequence ID" value="NZ_RBKT01000001.1"/>
</dbReference>
<accession>A0A495JUQ2</accession>
<dbReference type="AlphaFoldDB" id="A0A495JUQ2"/>
<gene>
    <name evidence="1" type="ORF">BDK92_7198</name>
</gene>
<organism evidence="1 2">
    <name type="scientific">Micromonospora pisi</name>
    <dbReference type="NCBI Taxonomy" id="589240"/>
    <lineage>
        <taxon>Bacteria</taxon>
        <taxon>Bacillati</taxon>
        <taxon>Actinomycetota</taxon>
        <taxon>Actinomycetes</taxon>
        <taxon>Micromonosporales</taxon>
        <taxon>Micromonosporaceae</taxon>
        <taxon>Micromonospora</taxon>
    </lineage>
</organism>
<sequence>MPETTAAEMAALTMHAEFTRDRFRTQVTRTAARLRDLADDIERAAGRIDSVPTPGVPSHVTIAGSIQHDVLWAVANMHLDQLATTAAEADQLTAQVKAATAQQG</sequence>
<comment type="caution">
    <text evidence="1">The sequence shown here is derived from an EMBL/GenBank/DDBJ whole genome shotgun (WGS) entry which is preliminary data.</text>
</comment>
<evidence type="ECO:0000313" key="2">
    <source>
        <dbReference type="Proteomes" id="UP000277671"/>
    </source>
</evidence>
<proteinExistence type="predicted"/>
<evidence type="ECO:0008006" key="3">
    <source>
        <dbReference type="Google" id="ProtNLM"/>
    </source>
</evidence>
<keyword evidence="2" id="KW-1185">Reference proteome</keyword>
<name>A0A495JUQ2_9ACTN</name>
<dbReference type="EMBL" id="RBKT01000001">
    <property type="protein sequence ID" value="RKR92720.1"/>
    <property type="molecule type" value="Genomic_DNA"/>
</dbReference>
<protein>
    <recommendedName>
        <fullName evidence="3">PE family protein</fullName>
    </recommendedName>
</protein>
<reference evidence="1 2" key="1">
    <citation type="submission" date="2018-10" db="EMBL/GenBank/DDBJ databases">
        <title>Sequencing the genomes of 1000 actinobacteria strains.</title>
        <authorList>
            <person name="Klenk H.-P."/>
        </authorList>
    </citation>
    <scope>NUCLEOTIDE SEQUENCE [LARGE SCALE GENOMIC DNA]</scope>
    <source>
        <strain evidence="1 2">DSM 45175</strain>
    </source>
</reference>